<dbReference type="InterPro" id="IPR036759">
    <property type="entry name" value="TPK_catalytic_sf"/>
</dbReference>
<dbReference type="GeneID" id="105267176"/>
<dbReference type="GO" id="GO:0004788">
    <property type="term" value="F:thiamine diphosphokinase activity"/>
    <property type="evidence" value="ECO:0007669"/>
    <property type="project" value="InterPro"/>
</dbReference>
<dbReference type="KEGG" id="fas:105267176"/>
<evidence type="ECO:0000256" key="3">
    <source>
        <dbReference type="ARBA" id="ARBA00022777"/>
    </source>
</evidence>
<dbReference type="Gene3D" id="3.40.50.10240">
    <property type="entry name" value="Thiamin pyrophosphokinase, catalytic domain"/>
    <property type="match status" value="1"/>
</dbReference>
<gene>
    <name evidence="7" type="primary">LOC105267176</name>
</gene>
<accession>A0A9R1U036</accession>
<dbReference type="FunFam" id="2.60.120.320:FF:000001">
    <property type="entry name" value="Thiamine pyrophosphokinase"/>
    <property type="match status" value="1"/>
</dbReference>
<evidence type="ECO:0000256" key="2">
    <source>
        <dbReference type="ARBA" id="ARBA00022741"/>
    </source>
</evidence>
<organism evidence="6 7">
    <name type="scientific">Fopius arisanus</name>
    <dbReference type="NCBI Taxonomy" id="64838"/>
    <lineage>
        <taxon>Eukaryota</taxon>
        <taxon>Metazoa</taxon>
        <taxon>Ecdysozoa</taxon>
        <taxon>Arthropoda</taxon>
        <taxon>Hexapoda</taxon>
        <taxon>Insecta</taxon>
        <taxon>Pterygota</taxon>
        <taxon>Neoptera</taxon>
        <taxon>Endopterygota</taxon>
        <taxon>Hymenoptera</taxon>
        <taxon>Apocrita</taxon>
        <taxon>Ichneumonoidea</taxon>
        <taxon>Braconidae</taxon>
        <taxon>Opiinae</taxon>
        <taxon>Fopius</taxon>
    </lineage>
</organism>
<keyword evidence="1" id="KW-0808">Transferase</keyword>
<dbReference type="InterPro" id="IPR007371">
    <property type="entry name" value="TPK_catalytic"/>
</dbReference>
<dbReference type="InterPro" id="IPR006282">
    <property type="entry name" value="Thi_PPkinase"/>
</dbReference>
<dbReference type="NCBIfam" id="TIGR01378">
    <property type="entry name" value="thi_PPkinase"/>
    <property type="match status" value="1"/>
</dbReference>
<evidence type="ECO:0000256" key="4">
    <source>
        <dbReference type="ARBA" id="ARBA00022840"/>
    </source>
</evidence>
<dbReference type="SMART" id="SM00983">
    <property type="entry name" value="TPK_B1_binding"/>
    <property type="match status" value="1"/>
</dbReference>
<dbReference type="AlphaFoldDB" id="A0A9R1U036"/>
<dbReference type="Pfam" id="PF04265">
    <property type="entry name" value="TPK_B1_binding"/>
    <property type="match status" value="1"/>
</dbReference>
<dbReference type="SUPFAM" id="SSF63999">
    <property type="entry name" value="Thiamin pyrophosphokinase, catalytic domain"/>
    <property type="match status" value="1"/>
</dbReference>
<dbReference type="OrthoDB" id="25149at2759"/>
<protein>
    <submittedName>
        <fullName evidence="7">Thiamin pyrophosphokinase 1 isoform X1</fullName>
    </submittedName>
</protein>
<keyword evidence="4" id="KW-0067">ATP-binding</keyword>
<name>A0A9R1U036_9HYME</name>
<dbReference type="CDD" id="cd07995">
    <property type="entry name" value="TPK"/>
    <property type="match status" value="1"/>
</dbReference>
<dbReference type="Pfam" id="PF04263">
    <property type="entry name" value="TPK_catalytic"/>
    <property type="match status" value="1"/>
</dbReference>
<dbReference type="InterPro" id="IPR007373">
    <property type="entry name" value="Thiamin_PyroPKinase_B1-bd"/>
</dbReference>
<dbReference type="GO" id="GO:0009229">
    <property type="term" value="P:thiamine diphosphate biosynthetic process"/>
    <property type="evidence" value="ECO:0007669"/>
    <property type="project" value="InterPro"/>
</dbReference>
<dbReference type="InterPro" id="IPR036371">
    <property type="entry name" value="TPK_B1-bd_sf"/>
</dbReference>
<dbReference type="GO" id="GO:0030975">
    <property type="term" value="F:thiamine binding"/>
    <property type="evidence" value="ECO:0007669"/>
    <property type="project" value="InterPro"/>
</dbReference>
<keyword evidence="2" id="KW-0547">Nucleotide-binding</keyword>
<dbReference type="Proteomes" id="UP000694866">
    <property type="component" value="Unplaced"/>
</dbReference>
<evidence type="ECO:0000313" key="6">
    <source>
        <dbReference type="Proteomes" id="UP000694866"/>
    </source>
</evidence>
<dbReference type="RefSeq" id="XP_011304136.1">
    <property type="nucleotide sequence ID" value="XM_011305834.1"/>
</dbReference>
<keyword evidence="3" id="KW-0418">Kinase</keyword>
<dbReference type="GO" id="GO:0016301">
    <property type="term" value="F:kinase activity"/>
    <property type="evidence" value="ECO:0007669"/>
    <property type="project" value="UniProtKB-KW"/>
</dbReference>
<dbReference type="GO" id="GO:0005524">
    <property type="term" value="F:ATP binding"/>
    <property type="evidence" value="ECO:0007669"/>
    <property type="project" value="UniProtKB-KW"/>
</dbReference>
<sequence length="288" mass="32049">MAVNYVSKLLLSTPVMPVNGKILETLWNPVEIFKRPRQVKYAVLITNRPISLSEDVVMPIWKEAMIKIAIDGGADVWLEYIGPLAEEIFKGNYPELVPTLITGDFDSILPETLNKFKSLEVQIIETQDQNYTDLSKALIQLAVHCKTRNISLDVVYVFVGNGGRFDHIMATINTLYKSKTLMGDNHVEKIILVSGNSLSWLLRAGKHRIKIPEILHEKNSWAGLIPMGCTANASTTGLKWNPSTPLNFGGMVSTSNTYDGSPEVTVNTDSDIIWTMGIEPLLEMTNIC</sequence>
<evidence type="ECO:0000256" key="1">
    <source>
        <dbReference type="ARBA" id="ARBA00022679"/>
    </source>
</evidence>
<feature type="domain" description="Thiamin pyrophosphokinase thiamin-binding" evidence="5">
    <location>
        <begin position="205"/>
        <end position="272"/>
    </location>
</feature>
<reference evidence="7" key="1">
    <citation type="submission" date="2025-08" db="UniProtKB">
        <authorList>
            <consortium name="RefSeq"/>
        </authorList>
    </citation>
    <scope>IDENTIFICATION</scope>
    <source>
        <strain evidence="7">USDA-PBARC FA_bdor</strain>
        <tissue evidence="7">Whole organism</tissue>
    </source>
</reference>
<evidence type="ECO:0000259" key="5">
    <source>
        <dbReference type="SMART" id="SM00983"/>
    </source>
</evidence>
<dbReference type="Gene3D" id="2.60.120.320">
    <property type="entry name" value="Thiamin pyrophosphokinase, thiamin-binding domain"/>
    <property type="match status" value="1"/>
</dbReference>
<dbReference type="SUPFAM" id="SSF63862">
    <property type="entry name" value="Thiamin pyrophosphokinase, substrate-binding domain"/>
    <property type="match status" value="1"/>
</dbReference>
<evidence type="ECO:0000313" key="7">
    <source>
        <dbReference type="RefSeq" id="XP_011304136.1"/>
    </source>
</evidence>
<dbReference type="PANTHER" id="PTHR13622:SF8">
    <property type="entry name" value="THIAMIN PYROPHOSPHOKINASE 1"/>
    <property type="match status" value="1"/>
</dbReference>
<keyword evidence="6" id="KW-1185">Reference proteome</keyword>
<dbReference type="PANTHER" id="PTHR13622">
    <property type="entry name" value="THIAMIN PYROPHOSPHOKINASE"/>
    <property type="match status" value="1"/>
</dbReference>
<proteinExistence type="predicted"/>
<dbReference type="GO" id="GO:0006772">
    <property type="term" value="P:thiamine metabolic process"/>
    <property type="evidence" value="ECO:0007669"/>
    <property type="project" value="InterPro"/>
</dbReference>